<evidence type="ECO:0000256" key="2">
    <source>
        <dbReference type="ARBA" id="ARBA00023054"/>
    </source>
</evidence>
<dbReference type="EnsemblMetazoa" id="XM_038194841.1">
    <property type="protein sequence ID" value="XP_038050769.1"/>
    <property type="gene ID" value="LOC119723930"/>
</dbReference>
<feature type="region of interest" description="Disordered" evidence="4">
    <location>
        <begin position="22"/>
        <end position="43"/>
    </location>
</feature>
<evidence type="ECO:0000313" key="5">
    <source>
        <dbReference type="EnsemblMetazoa" id="XP_038050769.1"/>
    </source>
</evidence>
<feature type="compositionally biased region" description="Basic and acidic residues" evidence="4">
    <location>
        <begin position="22"/>
        <end position="36"/>
    </location>
</feature>
<dbReference type="GeneID" id="119723930"/>
<dbReference type="InterPro" id="IPR026676">
    <property type="entry name" value="SYCE1"/>
</dbReference>
<dbReference type="GO" id="GO:0007130">
    <property type="term" value="P:synaptonemal complex assembly"/>
    <property type="evidence" value="ECO:0007669"/>
    <property type="project" value="InterPro"/>
</dbReference>
<sequence length="229" mass="26694">MVETAGPTFGIDVIKNSIKDLQEEKERNERKLSEARSKRKRLENKYETALSKFNQATDTKAKMTDTLKVAQYKVDQSQAAIEGQQSINQEVKQRVSHLKDNCKMEERRQQEERELLEGKLASLTELFHMGKDFYVDQSLQDEVSVAKNDMQNLTSKVHQIDSEAERLVGLFEAMEIVAKKHQAEMGLLEIPLETQYRDLEMFEREVKLEEQELIDMKKTERQLLAQLEE</sequence>
<dbReference type="AlphaFoldDB" id="A0A913ZH82"/>
<feature type="coiled-coil region" evidence="3">
    <location>
        <begin position="192"/>
        <end position="219"/>
    </location>
</feature>
<proteinExistence type="inferred from homology"/>
<organism evidence="5 6">
    <name type="scientific">Patiria miniata</name>
    <name type="common">Bat star</name>
    <name type="synonym">Asterina miniata</name>
    <dbReference type="NCBI Taxonomy" id="46514"/>
    <lineage>
        <taxon>Eukaryota</taxon>
        <taxon>Metazoa</taxon>
        <taxon>Echinodermata</taxon>
        <taxon>Eleutherozoa</taxon>
        <taxon>Asterozoa</taxon>
        <taxon>Asteroidea</taxon>
        <taxon>Valvatacea</taxon>
        <taxon>Valvatida</taxon>
        <taxon>Asterinidae</taxon>
        <taxon>Patiria</taxon>
    </lineage>
</organism>
<dbReference type="GO" id="GO:0000795">
    <property type="term" value="C:synaptonemal complex"/>
    <property type="evidence" value="ECO:0007669"/>
    <property type="project" value="InterPro"/>
</dbReference>
<keyword evidence="2 3" id="KW-0175">Coiled coil</keyword>
<feature type="coiled-coil region" evidence="3">
    <location>
        <begin position="88"/>
        <end position="156"/>
    </location>
</feature>
<dbReference type="OrthoDB" id="10069873at2759"/>
<evidence type="ECO:0000313" key="6">
    <source>
        <dbReference type="Proteomes" id="UP000887568"/>
    </source>
</evidence>
<dbReference type="Proteomes" id="UP000887568">
    <property type="component" value="Unplaced"/>
</dbReference>
<name>A0A913ZH82_PATMI</name>
<protein>
    <submittedName>
        <fullName evidence="5">Uncharacterized protein</fullName>
    </submittedName>
</protein>
<dbReference type="Pfam" id="PF15233">
    <property type="entry name" value="SYCE1"/>
    <property type="match status" value="1"/>
</dbReference>
<accession>A0A913ZH82</accession>
<evidence type="ECO:0000256" key="4">
    <source>
        <dbReference type="SAM" id="MobiDB-lite"/>
    </source>
</evidence>
<evidence type="ECO:0000256" key="3">
    <source>
        <dbReference type="SAM" id="Coils"/>
    </source>
</evidence>
<comment type="similarity">
    <text evidence="1">Belongs to the SYCE family.</text>
</comment>
<evidence type="ECO:0000256" key="1">
    <source>
        <dbReference type="ARBA" id="ARBA00010094"/>
    </source>
</evidence>
<dbReference type="OMA" id="EFHKPEQ"/>
<keyword evidence="6" id="KW-1185">Reference proteome</keyword>
<reference evidence="5" key="1">
    <citation type="submission" date="2022-11" db="UniProtKB">
        <authorList>
            <consortium name="EnsemblMetazoa"/>
        </authorList>
    </citation>
    <scope>IDENTIFICATION</scope>
</reference>
<dbReference type="RefSeq" id="XP_038050769.1">
    <property type="nucleotide sequence ID" value="XM_038194841.1"/>
</dbReference>